<dbReference type="Proteomes" id="UP000807825">
    <property type="component" value="Unassembled WGS sequence"/>
</dbReference>
<comment type="caution">
    <text evidence="2">The sequence shown here is derived from an EMBL/GenBank/DDBJ whole genome shotgun (WGS) entry which is preliminary data.</text>
</comment>
<sequence length="97" mass="11333">MSVILINPFEVAEGKEDEALAFWERAADFMRKQPGFISTRLHRAIVPWARFHLINIAEWANTEDFEAAISSEEFKKLTEPYMDVFPHYPGLYEVVRT</sequence>
<dbReference type="Pfam" id="PF03992">
    <property type="entry name" value="ABM"/>
    <property type="match status" value="1"/>
</dbReference>
<dbReference type="AlphaFoldDB" id="A0A9D6V257"/>
<accession>A0A9D6V257</accession>
<dbReference type="Gene3D" id="3.30.70.100">
    <property type="match status" value="1"/>
</dbReference>
<reference evidence="2" key="1">
    <citation type="submission" date="2020-07" db="EMBL/GenBank/DDBJ databases">
        <title>Huge and variable diversity of episymbiotic CPR bacteria and DPANN archaea in groundwater ecosystems.</title>
        <authorList>
            <person name="He C.Y."/>
            <person name="Keren R."/>
            <person name="Whittaker M."/>
            <person name="Farag I.F."/>
            <person name="Doudna J."/>
            <person name="Cate J.H.D."/>
            <person name="Banfield J.F."/>
        </authorList>
    </citation>
    <scope>NUCLEOTIDE SEQUENCE</scope>
    <source>
        <strain evidence="2">NC_groundwater_1664_Pr3_B-0.1um_52_9</strain>
    </source>
</reference>
<protein>
    <submittedName>
        <fullName evidence="2">Antibiotic biosynthesis monooxygenase</fullName>
    </submittedName>
</protein>
<keyword evidence="2" id="KW-0560">Oxidoreductase</keyword>
<keyword evidence="2" id="KW-0503">Monooxygenase</keyword>
<evidence type="ECO:0000259" key="1">
    <source>
        <dbReference type="Pfam" id="PF03992"/>
    </source>
</evidence>
<evidence type="ECO:0000313" key="3">
    <source>
        <dbReference type="Proteomes" id="UP000807825"/>
    </source>
</evidence>
<name>A0A9D6V257_9BACT</name>
<dbReference type="SUPFAM" id="SSF54909">
    <property type="entry name" value="Dimeric alpha+beta barrel"/>
    <property type="match status" value="1"/>
</dbReference>
<gene>
    <name evidence="2" type="ORF">HY912_07735</name>
</gene>
<proteinExistence type="predicted"/>
<evidence type="ECO:0000313" key="2">
    <source>
        <dbReference type="EMBL" id="MBI5249369.1"/>
    </source>
</evidence>
<dbReference type="InterPro" id="IPR007138">
    <property type="entry name" value="ABM_dom"/>
</dbReference>
<dbReference type="GO" id="GO:0004497">
    <property type="term" value="F:monooxygenase activity"/>
    <property type="evidence" value="ECO:0007669"/>
    <property type="project" value="UniProtKB-KW"/>
</dbReference>
<feature type="domain" description="ABM" evidence="1">
    <location>
        <begin position="3"/>
        <end position="76"/>
    </location>
</feature>
<dbReference type="InterPro" id="IPR011008">
    <property type="entry name" value="Dimeric_a/b-barrel"/>
</dbReference>
<organism evidence="2 3">
    <name type="scientific">Desulfomonile tiedjei</name>
    <dbReference type="NCBI Taxonomy" id="2358"/>
    <lineage>
        <taxon>Bacteria</taxon>
        <taxon>Pseudomonadati</taxon>
        <taxon>Thermodesulfobacteriota</taxon>
        <taxon>Desulfomonilia</taxon>
        <taxon>Desulfomonilales</taxon>
        <taxon>Desulfomonilaceae</taxon>
        <taxon>Desulfomonile</taxon>
    </lineage>
</organism>
<dbReference type="EMBL" id="JACRDE010000211">
    <property type="protein sequence ID" value="MBI5249369.1"/>
    <property type="molecule type" value="Genomic_DNA"/>
</dbReference>